<accession>A0AAV9IEZ8</accession>
<comment type="caution">
    <text evidence="1">The sequence shown here is derived from an EMBL/GenBank/DDBJ whole genome shotgun (WGS) entry which is preliminary data.</text>
</comment>
<protein>
    <recommendedName>
        <fullName evidence="3">Holliday junction resolvase</fullName>
    </recommendedName>
</protein>
<dbReference type="AlphaFoldDB" id="A0AAV9IEZ8"/>
<dbReference type="Pfam" id="PF14966">
    <property type="entry name" value="DNA_repr_REX1B"/>
    <property type="match status" value="1"/>
</dbReference>
<evidence type="ECO:0008006" key="3">
    <source>
        <dbReference type="Google" id="ProtNLM"/>
    </source>
</evidence>
<gene>
    <name evidence="1" type="ORF">GAYE_SCF17G3732</name>
</gene>
<proteinExistence type="predicted"/>
<evidence type="ECO:0000313" key="1">
    <source>
        <dbReference type="EMBL" id="KAK4525823.1"/>
    </source>
</evidence>
<evidence type="ECO:0000313" key="2">
    <source>
        <dbReference type="Proteomes" id="UP001300502"/>
    </source>
</evidence>
<dbReference type="InterPro" id="IPR039491">
    <property type="entry name" value="REX1-B"/>
</dbReference>
<dbReference type="EMBL" id="JANCYU010000034">
    <property type="protein sequence ID" value="KAK4525823.1"/>
    <property type="molecule type" value="Genomic_DNA"/>
</dbReference>
<sequence length="461" mass="54328">MFVVALNCLPWLPKTVRSYSFFGYTPNSKTKPSRNLVTCLKKERHNKNHNTTNNNYHSHCKELPNIDSKTLLSLGLDIHTKSIGFAIVSGWTGQAIRHGMIQLQHMEGADVFDKVDYVREQLVHLKVDTEQLYKEFVKEDIISWVVGVEAYLFRFLVGQSRAVSLFSLAEWNTLVSYECRWIFQRRPFKFHASKARSWLGLSTKKDATKDIKQLAFDYAYPFLLGFQTRYRPRSKAFCSTNFDISDAYVAARYAIRLEEERQLLLTSNISTREDKKLEKAIETQLCKLEKERIQASSCEVGQSLRQFIACHGNYSPYKHSKFILEWEEERRVCYHTLEQALREFLQSEPTLSSGQEYMRICQQVKNTFDSLDKRLADWKENISDNDASFYYKWIEQLEQLERHKLETIVSVQKIRKDMKLFRDRMDTLELAQQQAELRRLYLVLSQVAEDMDDLLMEFRLE</sequence>
<organism evidence="1 2">
    <name type="scientific">Galdieria yellowstonensis</name>
    <dbReference type="NCBI Taxonomy" id="3028027"/>
    <lineage>
        <taxon>Eukaryota</taxon>
        <taxon>Rhodophyta</taxon>
        <taxon>Bangiophyceae</taxon>
        <taxon>Galdieriales</taxon>
        <taxon>Galdieriaceae</taxon>
        <taxon>Galdieria</taxon>
    </lineage>
</organism>
<reference evidence="1 2" key="1">
    <citation type="submission" date="2022-07" db="EMBL/GenBank/DDBJ databases">
        <title>Genome-wide signatures of adaptation to extreme environments.</title>
        <authorList>
            <person name="Cho C.H."/>
            <person name="Yoon H.S."/>
        </authorList>
    </citation>
    <scope>NUCLEOTIDE SEQUENCE [LARGE SCALE GENOMIC DNA]</scope>
    <source>
        <strain evidence="1 2">108.79 E11</strain>
    </source>
</reference>
<keyword evidence="2" id="KW-1185">Reference proteome</keyword>
<dbReference type="Proteomes" id="UP001300502">
    <property type="component" value="Unassembled WGS sequence"/>
</dbReference>
<name>A0AAV9IEZ8_9RHOD</name>